<dbReference type="OrthoDB" id="7274705at2"/>
<dbReference type="AlphaFoldDB" id="A0A1I4A9D2"/>
<protein>
    <submittedName>
        <fullName evidence="1">Uncharacterized protein</fullName>
    </submittedName>
</protein>
<name>A0A1I4A9D2_9HYPH</name>
<evidence type="ECO:0000313" key="2">
    <source>
        <dbReference type="Proteomes" id="UP000198755"/>
    </source>
</evidence>
<dbReference type="Proteomes" id="UP000198755">
    <property type="component" value="Unassembled WGS sequence"/>
</dbReference>
<sequence>MEKSDYDETTALAQLPNLDIEIRHRRPWEGGEEMVAITLRARPSFDALFNLSEAGNPMLFWMRAMEAAWSPWLRLMNPPRPPELGRDDKSAR</sequence>
<keyword evidence="2" id="KW-1185">Reference proteome</keyword>
<evidence type="ECO:0000313" key="1">
    <source>
        <dbReference type="EMBL" id="SFK52770.1"/>
    </source>
</evidence>
<proteinExistence type="predicted"/>
<gene>
    <name evidence="1" type="ORF">SAMN05444581_109148</name>
</gene>
<reference evidence="1 2" key="1">
    <citation type="submission" date="2016-10" db="EMBL/GenBank/DDBJ databases">
        <authorList>
            <person name="de Groot N.N."/>
        </authorList>
    </citation>
    <scope>NUCLEOTIDE SEQUENCE [LARGE SCALE GENOMIC DNA]</scope>
    <source>
        <strain evidence="1 2">NE2</strain>
    </source>
</reference>
<dbReference type="STRING" id="1612308.SAMN05444581_109148"/>
<organism evidence="1 2">
    <name type="scientific">Methylocapsa palsarum</name>
    <dbReference type="NCBI Taxonomy" id="1612308"/>
    <lineage>
        <taxon>Bacteria</taxon>
        <taxon>Pseudomonadati</taxon>
        <taxon>Pseudomonadota</taxon>
        <taxon>Alphaproteobacteria</taxon>
        <taxon>Hyphomicrobiales</taxon>
        <taxon>Beijerinckiaceae</taxon>
        <taxon>Methylocapsa</taxon>
    </lineage>
</organism>
<accession>A0A1I4A9D2</accession>
<dbReference type="EMBL" id="FOSN01000009">
    <property type="protein sequence ID" value="SFK52770.1"/>
    <property type="molecule type" value="Genomic_DNA"/>
</dbReference>
<dbReference type="RefSeq" id="WP_091682548.1">
    <property type="nucleotide sequence ID" value="NZ_FOSN01000009.1"/>
</dbReference>